<feature type="compositionally biased region" description="Acidic residues" evidence="4">
    <location>
        <begin position="555"/>
        <end position="577"/>
    </location>
</feature>
<dbReference type="PANTHER" id="PTHR32054:SF3">
    <property type="entry name" value="HEAVY CHAIN, PUTATIVE, EXPRESSED-RELATED"/>
    <property type="match status" value="1"/>
</dbReference>
<feature type="region of interest" description="Disordered" evidence="4">
    <location>
        <begin position="444"/>
        <end position="469"/>
    </location>
</feature>
<evidence type="ECO:0008006" key="7">
    <source>
        <dbReference type="Google" id="ProtNLM"/>
    </source>
</evidence>
<dbReference type="OrthoDB" id="1933125at2759"/>
<keyword evidence="2 3" id="KW-0175">Coiled coil</keyword>
<sequence length="644" mass="72318">MTTDGKGKTIGEIDTNAPFRSVKAALSMFGESAFSPYKSPMVSRSKPNQADIEGDMEKETQLHMAQKKLLKWAEVEKSCQLTRVKFLRELDMAKKTANMLAGKLQAINESKESSIIIMSPSETPTQSTCSAVIDDDSWNQKMENTREQLAAAVSEVDSTKQELRRIKIQLSVSVDAKQASLRQEEDARKSSHVNTERSEQLRKEIAAVEESIAHMRSKDFHSKVEETSIVSEHEAVLKSHRLALEDVENDVKSMVKGLDPETIVGLQRKVEETEAEIEHLQMEMEETRVSDLDNAKKGLERVEEEQTRLNCFIVTLKNQLEDSKIQHLELKKSQDQTQSVYEKLELDVHDFKVVFEKARSSEAINREEYEQKVSNLEKLVSESGNRKKLADELKKSTTNVKMESDRTQDAIDEAEKKVEEAARMAEEAKTAEAEALNQIEILNEASPPQPPSSEPATTKGGGGGGAMITITAEKYESLRKSMEDFGTSADEKVAEATVEREAIVESENKAIQQLEESSQEMEQLKLETKEIMKMAETCEEALKAVEEEARKEMAAAEEEEEEVVGEEEDDDEDEDESLAIVPVTTNQPPQQSSEKRAKGNRKWTQKTPDIRKKLMPNLGGIFHRKKNVAGSKCPSNHPDRKSVS</sequence>
<accession>A0A0K9P3E7</accession>
<dbReference type="InterPro" id="IPR008545">
    <property type="entry name" value="Web"/>
</dbReference>
<feature type="compositionally biased region" description="Basic and acidic residues" evidence="4">
    <location>
        <begin position="543"/>
        <end position="554"/>
    </location>
</feature>
<organism evidence="5 6">
    <name type="scientific">Zostera marina</name>
    <name type="common">Eelgrass</name>
    <dbReference type="NCBI Taxonomy" id="29655"/>
    <lineage>
        <taxon>Eukaryota</taxon>
        <taxon>Viridiplantae</taxon>
        <taxon>Streptophyta</taxon>
        <taxon>Embryophyta</taxon>
        <taxon>Tracheophyta</taxon>
        <taxon>Spermatophyta</taxon>
        <taxon>Magnoliopsida</taxon>
        <taxon>Liliopsida</taxon>
        <taxon>Zosteraceae</taxon>
        <taxon>Zostera</taxon>
    </lineage>
</organism>
<feature type="coiled-coil region" evidence="3">
    <location>
        <begin position="142"/>
        <end position="169"/>
    </location>
</feature>
<dbReference type="Pfam" id="PF05701">
    <property type="entry name" value="WEMBL"/>
    <property type="match status" value="1"/>
</dbReference>
<name>A0A0K9P3E7_ZOSMR</name>
<evidence type="ECO:0000256" key="2">
    <source>
        <dbReference type="ARBA" id="ARBA00023054"/>
    </source>
</evidence>
<evidence type="ECO:0000256" key="1">
    <source>
        <dbReference type="ARBA" id="ARBA00005485"/>
    </source>
</evidence>
<comment type="caution">
    <text evidence="5">The sequence shown here is derived from an EMBL/GenBank/DDBJ whole genome shotgun (WGS) entry which is preliminary data.</text>
</comment>
<evidence type="ECO:0000313" key="5">
    <source>
        <dbReference type="EMBL" id="KMZ63503.1"/>
    </source>
</evidence>
<dbReference type="STRING" id="29655.A0A0K9P3E7"/>
<dbReference type="Proteomes" id="UP000036987">
    <property type="component" value="Unassembled WGS sequence"/>
</dbReference>
<evidence type="ECO:0000256" key="4">
    <source>
        <dbReference type="SAM" id="MobiDB-lite"/>
    </source>
</evidence>
<dbReference type="PANTHER" id="PTHR32054">
    <property type="entry name" value="HEAVY CHAIN, PUTATIVE, EXPRESSED-RELATED-RELATED"/>
    <property type="match status" value="1"/>
</dbReference>
<feature type="region of interest" description="Disordered" evidence="4">
    <location>
        <begin position="543"/>
        <end position="644"/>
    </location>
</feature>
<comment type="similarity">
    <text evidence="1">Belongs to the WEB family.</text>
</comment>
<dbReference type="AlphaFoldDB" id="A0A0K9P3E7"/>
<dbReference type="EMBL" id="LFYR01001219">
    <property type="protein sequence ID" value="KMZ63503.1"/>
    <property type="molecule type" value="Genomic_DNA"/>
</dbReference>
<dbReference type="GO" id="GO:0009904">
    <property type="term" value="P:chloroplast accumulation movement"/>
    <property type="evidence" value="ECO:0000318"/>
    <property type="project" value="GO_Central"/>
</dbReference>
<evidence type="ECO:0000256" key="3">
    <source>
        <dbReference type="SAM" id="Coils"/>
    </source>
</evidence>
<protein>
    <recommendedName>
        <fullName evidence="7">WEB family protein</fullName>
    </recommendedName>
</protein>
<evidence type="ECO:0000313" key="6">
    <source>
        <dbReference type="Proteomes" id="UP000036987"/>
    </source>
</evidence>
<proteinExistence type="inferred from homology"/>
<gene>
    <name evidence="5" type="ORF">ZOSMA_401G00120</name>
</gene>
<reference evidence="6" key="1">
    <citation type="journal article" date="2016" name="Nature">
        <title>The genome of the seagrass Zostera marina reveals angiosperm adaptation to the sea.</title>
        <authorList>
            <person name="Olsen J.L."/>
            <person name="Rouze P."/>
            <person name="Verhelst B."/>
            <person name="Lin Y.-C."/>
            <person name="Bayer T."/>
            <person name="Collen J."/>
            <person name="Dattolo E."/>
            <person name="De Paoli E."/>
            <person name="Dittami S."/>
            <person name="Maumus F."/>
            <person name="Michel G."/>
            <person name="Kersting A."/>
            <person name="Lauritano C."/>
            <person name="Lohaus R."/>
            <person name="Toepel M."/>
            <person name="Tonon T."/>
            <person name="Vanneste K."/>
            <person name="Amirebrahimi M."/>
            <person name="Brakel J."/>
            <person name="Bostroem C."/>
            <person name="Chovatia M."/>
            <person name="Grimwood J."/>
            <person name="Jenkins J.W."/>
            <person name="Jueterbock A."/>
            <person name="Mraz A."/>
            <person name="Stam W.T."/>
            <person name="Tice H."/>
            <person name="Bornberg-Bauer E."/>
            <person name="Green P.J."/>
            <person name="Pearson G.A."/>
            <person name="Procaccini G."/>
            <person name="Duarte C.M."/>
            <person name="Schmutz J."/>
            <person name="Reusch T.B.H."/>
            <person name="Van de Peer Y."/>
        </authorList>
    </citation>
    <scope>NUCLEOTIDE SEQUENCE [LARGE SCALE GENOMIC DNA]</scope>
    <source>
        <strain evidence="6">cv. Finnish</strain>
    </source>
</reference>
<dbReference type="GO" id="GO:0009903">
    <property type="term" value="P:chloroplast avoidance movement"/>
    <property type="evidence" value="ECO:0000318"/>
    <property type="project" value="GO_Central"/>
</dbReference>
<keyword evidence="6" id="KW-1185">Reference proteome</keyword>
<feature type="compositionally biased region" description="Polar residues" evidence="4">
    <location>
        <begin position="583"/>
        <end position="592"/>
    </location>
</feature>
<feature type="coiled-coil region" evidence="3">
    <location>
        <begin position="198"/>
        <end position="290"/>
    </location>
</feature>
<dbReference type="GO" id="GO:0005829">
    <property type="term" value="C:cytosol"/>
    <property type="evidence" value="ECO:0000318"/>
    <property type="project" value="GO_Central"/>
</dbReference>